<dbReference type="VEuPathDB" id="FungiDB:SMAC_00719"/>
<comment type="caution">
    <text evidence="1">The sequence shown here is derived from an EMBL/GenBank/DDBJ whole genome shotgun (WGS) entry which is preliminary data.</text>
</comment>
<proteinExistence type="predicted"/>
<dbReference type="InterPro" id="IPR019410">
    <property type="entry name" value="Methyltransf_16"/>
</dbReference>
<dbReference type="GO" id="GO:0005829">
    <property type="term" value="C:cytosol"/>
    <property type="evidence" value="ECO:0007669"/>
    <property type="project" value="TreeGrafter"/>
</dbReference>
<gene>
    <name evidence="1" type="ORF">SMACR_00719</name>
</gene>
<name>A0A8S9A454_SORMA</name>
<dbReference type="PANTHER" id="PTHR14614:SF132">
    <property type="entry name" value="PROTEIN-LYSINE METHYLTRANSFERASE C42C1.13"/>
    <property type="match status" value="1"/>
</dbReference>
<evidence type="ECO:0000313" key="1">
    <source>
        <dbReference type="EMBL" id="KAA8635711.1"/>
    </source>
</evidence>
<evidence type="ECO:0000313" key="2">
    <source>
        <dbReference type="Proteomes" id="UP000433876"/>
    </source>
</evidence>
<dbReference type="Proteomes" id="UP000433876">
    <property type="component" value="Unassembled WGS sequence"/>
</dbReference>
<protein>
    <submittedName>
        <fullName evidence="1">Uncharacterized protein</fullName>
    </submittedName>
</protein>
<dbReference type="EMBL" id="NMPR01000010">
    <property type="protein sequence ID" value="KAA8635711.1"/>
    <property type="molecule type" value="Genomic_DNA"/>
</dbReference>
<dbReference type="InterPro" id="IPR029063">
    <property type="entry name" value="SAM-dependent_MTases_sf"/>
</dbReference>
<dbReference type="GO" id="GO:0008757">
    <property type="term" value="F:S-adenosylmethionine-dependent methyltransferase activity"/>
    <property type="evidence" value="ECO:0007669"/>
    <property type="project" value="UniProtKB-ARBA"/>
</dbReference>
<sequence length="390" mass="42147">MHYIRFCRPPVVEQGRSGHKTLKLVLTITTDLSDKFLCPHEPIQLSIIGAGAPPNPQSGPVPIILTPKIPPTWRAGMRVLKVDVPLPPQPTIETVQVRPTSRQLTALITDDITTGTGTGDGLILPVFADLAPGPNNHICFRSLRLPGGTAALQVEEEMGESMARHVWDGGLTTACFVANMILGQTAAPTISNSTTTTKASSLPMLANILQQNDGPLNIMELGCGVGILGLGVARILGISSQATAEKSTLLMTDLPDAEERTLANIARSADQTACSVMYENLDWEDGKDGIFGPEVMSRAWDLVILSDCTYNDLLPILVKTLSAVHAHSAQHSSPANTKILLSTKPRHSDEREFFDLMSKDGWSIEEEVKLPLPVLYDEAQTVEVYLFSKS</sequence>
<organism evidence="1 2">
    <name type="scientific">Sordaria macrospora</name>
    <dbReference type="NCBI Taxonomy" id="5147"/>
    <lineage>
        <taxon>Eukaryota</taxon>
        <taxon>Fungi</taxon>
        <taxon>Dikarya</taxon>
        <taxon>Ascomycota</taxon>
        <taxon>Pezizomycotina</taxon>
        <taxon>Sordariomycetes</taxon>
        <taxon>Sordariomycetidae</taxon>
        <taxon>Sordariales</taxon>
        <taxon>Sordariaceae</taxon>
        <taxon>Sordaria</taxon>
    </lineage>
</organism>
<dbReference type="Pfam" id="PF10294">
    <property type="entry name" value="Methyltransf_16"/>
    <property type="match status" value="1"/>
</dbReference>
<dbReference type="AlphaFoldDB" id="A0A8S9A454"/>
<accession>A0A8S9A454</accession>
<dbReference type="PANTHER" id="PTHR14614">
    <property type="entry name" value="HEPATOCELLULAR CARCINOMA-ASSOCIATED ANTIGEN"/>
    <property type="match status" value="1"/>
</dbReference>
<dbReference type="SUPFAM" id="SSF53335">
    <property type="entry name" value="S-adenosyl-L-methionine-dependent methyltransferases"/>
    <property type="match status" value="1"/>
</dbReference>
<reference evidence="1 2" key="1">
    <citation type="submission" date="2017-07" db="EMBL/GenBank/DDBJ databases">
        <title>Genome sequence of the Sordaria macrospora wild type strain R19027.</title>
        <authorList>
            <person name="Nowrousian M."/>
            <person name="Teichert I."/>
            <person name="Kueck U."/>
        </authorList>
    </citation>
    <scope>NUCLEOTIDE SEQUENCE [LARGE SCALE GENOMIC DNA]</scope>
    <source>
        <strain evidence="1 2">R19027</strain>
        <tissue evidence="1">Mycelium</tissue>
    </source>
</reference>
<dbReference type="Gene3D" id="3.40.50.150">
    <property type="entry name" value="Vaccinia Virus protein VP39"/>
    <property type="match status" value="1"/>
</dbReference>